<name>A0AAJ5ZET0_9CHLR</name>
<reference evidence="13 14" key="1">
    <citation type="submission" date="2019-11" db="EMBL/GenBank/DDBJ databases">
        <authorList>
            <person name="Cho J.-C."/>
        </authorList>
    </citation>
    <scope>NUCLEOTIDE SEQUENCE [LARGE SCALE GENOMIC DNA]</scope>
    <source>
        <strain evidence="12 13">JH1073</strain>
        <strain evidence="11 14">JH702</strain>
    </source>
</reference>
<dbReference type="InterPro" id="IPR003265">
    <property type="entry name" value="HhH-GPD_domain"/>
</dbReference>
<dbReference type="InterPro" id="IPR004035">
    <property type="entry name" value="Endouclease-III_FeS-bd_BS"/>
</dbReference>
<dbReference type="PROSITE" id="PS00764">
    <property type="entry name" value="ENDONUCLEASE_III_1"/>
    <property type="match status" value="1"/>
</dbReference>
<keyword evidence="10" id="KW-0326">Glycosidase</keyword>
<dbReference type="Gene3D" id="1.10.1670.10">
    <property type="entry name" value="Helix-hairpin-Helix base-excision DNA repair enzymes (C-terminal)"/>
    <property type="match status" value="1"/>
</dbReference>
<dbReference type="Proteomes" id="UP001219901">
    <property type="component" value="Chromosome"/>
</dbReference>
<dbReference type="GO" id="GO:0140097">
    <property type="term" value="F:catalytic activity, acting on DNA"/>
    <property type="evidence" value="ECO:0007669"/>
    <property type="project" value="UniProtKB-ARBA"/>
</dbReference>
<dbReference type="InterPro" id="IPR011257">
    <property type="entry name" value="DNA_glycosylase"/>
</dbReference>
<protein>
    <recommendedName>
        <fullName evidence="15">HhH-GPD domain-containing protein</fullName>
    </recommendedName>
</protein>
<dbReference type="InterPro" id="IPR003651">
    <property type="entry name" value="Endonuclease3_FeS-loop_motif"/>
</dbReference>
<dbReference type="SMART" id="SM00525">
    <property type="entry name" value="FES"/>
    <property type="match status" value="1"/>
</dbReference>
<comment type="cofactor">
    <cofactor evidence="1">
        <name>[4Fe-4S] cluster</name>
        <dbReference type="ChEBI" id="CHEBI:49883"/>
    </cofactor>
</comment>
<evidence type="ECO:0000256" key="10">
    <source>
        <dbReference type="ARBA" id="ARBA00023295"/>
    </source>
</evidence>
<keyword evidence="13" id="KW-1185">Reference proteome</keyword>
<evidence type="ECO:0000256" key="2">
    <source>
        <dbReference type="ARBA" id="ARBA00008343"/>
    </source>
</evidence>
<dbReference type="PANTHER" id="PTHR10359:SF19">
    <property type="entry name" value="DNA REPAIR GLYCOSYLASE MJ1434-RELATED"/>
    <property type="match status" value="1"/>
</dbReference>
<gene>
    <name evidence="11" type="ORF">GKO46_11650</name>
    <name evidence="12" type="ORF">GKO48_09885</name>
</gene>
<comment type="similarity">
    <text evidence="2">Belongs to the Nth/MutY family.</text>
</comment>
<sequence>MVEEFDGNDANLFAIELPELREKLLSIYGIGEETADDIILYAANKPSFVMDAYTRRLVDRLGWKVDGNKYTDYQRLFESRLKSDVEMWGEFHAQLDAQAARVCMKRNPLCAECVLLDLCPTGQKNIS</sequence>
<dbReference type="GO" id="GO:0016798">
    <property type="term" value="F:hydrolase activity, acting on glycosyl bonds"/>
    <property type="evidence" value="ECO:0007669"/>
    <property type="project" value="UniProtKB-KW"/>
</dbReference>
<evidence type="ECO:0000256" key="4">
    <source>
        <dbReference type="ARBA" id="ARBA00022723"/>
    </source>
</evidence>
<dbReference type="GO" id="GO:0046872">
    <property type="term" value="F:metal ion binding"/>
    <property type="evidence" value="ECO:0007669"/>
    <property type="project" value="UniProtKB-KW"/>
</dbReference>
<evidence type="ECO:0000256" key="6">
    <source>
        <dbReference type="ARBA" id="ARBA00022801"/>
    </source>
</evidence>
<dbReference type="Pfam" id="PF10576">
    <property type="entry name" value="EndIII_4Fe-2S"/>
    <property type="match status" value="1"/>
</dbReference>
<keyword evidence="9" id="KW-0234">DNA repair</keyword>
<evidence type="ECO:0000313" key="11">
    <source>
        <dbReference type="EMBL" id="MDG0867722.1"/>
    </source>
</evidence>
<dbReference type="SUPFAM" id="SSF48150">
    <property type="entry name" value="DNA-glycosylase"/>
    <property type="match status" value="1"/>
</dbReference>
<keyword evidence="6" id="KW-0378">Hydrolase</keyword>
<dbReference type="Proteomes" id="UP001321249">
    <property type="component" value="Unassembled WGS sequence"/>
</dbReference>
<dbReference type="EMBL" id="CP046147">
    <property type="protein sequence ID" value="WFG39913.1"/>
    <property type="molecule type" value="Genomic_DNA"/>
</dbReference>
<keyword evidence="3" id="KW-0004">4Fe-4S</keyword>
<evidence type="ECO:0000313" key="13">
    <source>
        <dbReference type="Proteomes" id="UP001219901"/>
    </source>
</evidence>
<evidence type="ECO:0000313" key="14">
    <source>
        <dbReference type="Proteomes" id="UP001321249"/>
    </source>
</evidence>
<reference evidence="12" key="2">
    <citation type="journal article" date="2023" name="Nat. Commun.">
        <title>Cultivation of marine bacteria of the SAR202 clade.</title>
        <authorList>
            <person name="Lim Y."/>
            <person name="Seo J.H."/>
            <person name="Giovannoni S.J."/>
            <person name="Kang I."/>
            <person name="Cho J.C."/>
        </authorList>
    </citation>
    <scope>NUCLEOTIDE SEQUENCE</scope>
    <source>
        <strain evidence="12">JH1073</strain>
    </source>
</reference>
<evidence type="ECO:0000313" key="12">
    <source>
        <dbReference type="EMBL" id="WFG39913.1"/>
    </source>
</evidence>
<dbReference type="InterPro" id="IPR023170">
    <property type="entry name" value="HhH_base_excis_C"/>
</dbReference>
<evidence type="ECO:0000256" key="7">
    <source>
        <dbReference type="ARBA" id="ARBA00023004"/>
    </source>
</evidence>
<dbReference type="EMBL" id="WMBE01000003">
    <property type="protein sequence ID" value="MDG0867722.1"/>
    <property type="molecule type" value="Genomic_DNA"/>
</dbReference>
<dbReference type="CDD" id="cd00056">
    <property type="entry name" value="ENDO3c"/>
    <property type="match status" value="1"/>
</dbReference>
<dbReference type="GO" id="GO:0051539">
    <property type="term" value="F:4 iron, 4 sulfur cluster binding"/>
    <property type="evidence" value="ECO:0007669"/>
    <property type="project" value="UniProtKB-KW"/>
</dbReference>
<evidence type="ECO:0000256" key="1">
    <source>
        <dbReference type="ARBA" id="ARBA00001966"/>
    </source>
</evidence>
<dbReference type="GO" id="GO:0006284">
    <property type="term" value="P:base-excision repair"/>
    <property type="evidence" value="ECO:0007669"/>
    <property type="project" value="InterPro"/>
</dbReference>
<keyword evidence="4" id="KW-0479">Metal-binding</keyword>
<dbReference type="RefSeq" id="WP_342826356.1">
    <property type="nucleotide sequence ID" value="NZ_CP046146.1"/>
</dbReference>
<organism evidence="12 13">
    <name type="scientific">Candidatus Lucifugimonas marina</name>
    <dbReference type="NCBI Taxonomy" id="3038979"/>
    <lineage>
        <taxon>Bacteria</taxon>
        <taxon>Bacillati</taxon>
        <taxon>Chloroflexota</taxon>
        <taxon>Dehalococcoidia</taxon>
        <taxon>SAR202 cluster</taxon>
        <taxon>Candidatus Lucifugimonadales</taxon>
        <taxon>Candidatus Lucifugimonadaceae</taxon>
        <taxon>Candidatus Lucifugimonas</taxon>
    </lineage>
</organism>
<keyword evidence="5" id="KW-0227">DNA damage</keyword>
<accession>A0AAJ5ZET0</accession>
<evidence type="ECO:0000256" key="9">
    <source>
        <dbReference type="ARBA" id="ARBA00023204"/>
    </source>
</evidence>
<reference evidence="13" key="3">
    <citation type="submission" date="2023-06" db="EMBL/GenBank/DDBJ databases">
        <title>Pangenomics reveal diversification of enzyme families and niche specialization in globally abundant SAR202 bacteria.</title>
        <authorList>
            <person name="Saw J.H.W."/>
        </authorList>
    </citation>
    <scope>NUCLEOTIDE SEQUENCE [LARGE SCALE GENOMIC DNA]</scope>
    <source>
        <strain evidence="13">JH1073</strain>
    </source>
</reference>
<evidence type="ECO:0000256" key="8">
    <source>
        <dbReference type="ARBA" id="ARBA00023014"/>
    </source>
</evidence>
<dbReference type="PANTHER" id="PTHR10359">
    <property type="entry name" value="A/G-SPECIFIC ADENINE GLYCOSYLASE/ENDONUCLEASE III"/>
    <property type="match status" value="1"/>
</dbReference>
<evidence type="ECO:0000256" key="3">
    <source>
        <dbReference type="ARBA" id="ARBA00022485"/>
    </source>
</evidence>
<dbReference type="AlphaFoldDB" id="A0AAJ5ZET0"/>
<evidence type="ECO:0000256" key="5">
    <source>
        <dbReference type="ARBA" id="ARBA00022763"/>
    </source>
</evidence>
<evidence type="ECO:0008006" key="15">
    <source>
        <dbReference type="Google" id="ProtNLM"/>
    </source>
</evidence>
<keyword evidence="8" id="KW-0411">Iron-sulfur</keyword>
<keyword evidence="7" id="KW-0408">Iron</keyword>
<proteinExistence type="inferred from homology"/>